<accession>A0A1M5YC46</accession>
<evidence type="ECO:0008006" key="4">
    <source>
        <dbReference type="Google" id="ProtNLM"/>
    </source>
</evidence>
<keyword evidence="3" id="KW-1185">Reference proteome</keyword>
<dbReference type="AlphaFoldDB" id="A0A1M5YC46"/>
<feature type="transmembrane region" description="Helical" evidence="1">
    <location>
        <begin position="117"/>
        <end position="141"/>
    </location>
</feature>
<dbReference type="Proteomes" id="UP000184268">
    <property type="component" value="Unassembled WGS sequence"/>
</dbReference>
<dbReference type="RefSeq" id="WP_067663781.1">
    <property type="nucleotide sequence ID" value="NZ_FQXG01000007.1"/>
</dbReference>
<keyword evidence="1" id="KW-1133">Transmembrane helix</keyword>
<proteinExistence type="predicted"/>
<sequence length="151" mass="17134">MNQSMNQTMSHRTTPWHLWVVGVLALFWNAMGAMDYYMTQTRNPEYMANFTEQQLAFFYGFPAWADACWAIAVWGGVLGAVMLLLRKGSAVPIFLVSLLCMVIVTFQNYVLSNGMEIIGDVFSLGFTLLIFLVALALYLYAKRCREQGILH</sequence>
<feature type="transmembrane region" description="Helical" evidence="1">
    <location>
        <begin position="91"/>
        <end position="111"/>
    </location>
</feature>
<reference evidence="2 3" key="1">
    <citation type="submission" date="2016-11" db="EMBL/GenBank/DDBJ databases">
        <authorList>
            <person name="Jaros S."/>
            <person name="Januszkiewicz K."/>
            <person name="Wedrychowicz H."/>
        </authorList>
    </citation>
    <scope>NUCLEOTIDE SEQUENCE [LARGE SCALE GENOMIC DNA]</scope>
    <source>
        <strain evidence="2 3">DSM 16917</strain>
    </source>
</reference>
<evidence type="ECO:0000313" key="2">
    <source>
        <dbReference type="EMBL" id="SHI09418.1"/>
    </source>
</evidence>
<organism evidence="2 3">
    <name type="scientific">Ferrimonas marina</name>
    <dbReference type="NCBI Taxonomy" id="299255"/>
    <lineage>
        <taxon>Bacteria</taxon>
        <taxon>Pseudomonadati</taxon>
        <taxon>Pseudomonadota</taxon>
        <taxon>Gammaproteobacteria</taxon>
        <taxon>Alteromonadales</taxon>
        <taxon>Ferrimonadaceae</taxon>
        <taxon>Ferrimonas</taxon>
    </lineage>
</organism>
<gene>
    <name evidence="2" type="ORF">SAMN02745129_4052</name>
</gene>
<evidence type="ECO:0000256" key="1">
    <source>
        <dbReference type="SAM" id="Phobius"/>
    </source>
</evidence>
<name>A0A1M5YC46_9GAMM</name>
<keyword evidence="1" id="KW-0472">Membrane</keyword>
<dbReference type="OrthoDB" id="5801787at2"/>
<evidence type="ECO:0000313" key="3">
    <source>
        <dbReference type="Proteomes" id="UP000184268"/>
    </source>
</evidence>
<feature type="transmembrane region" description="Helical" evidence="1">
    <location>
        <begin position="56"/>
        <end position="84"/>
    </location>
</feature>
<keyword evidence="1" id="KW-0812">Transmembrane</keyword>
<dbReference type="EMBL" id="FQXG01000007">
    <property type="protein sequence ID" value="SHI09418.1"/>
    <property type="molecule type" value="Genomic_DNA"/>
</dbReference>
<dbReference type="STRING" id="299255.SAMN02745129_4052"/>
<protein>
    <recommendedName>
        <fullName evidence="4">DoxX-like family protein</fullName>
    </recommendedName>
</protein>